<feature type="transmembrane region" description="Helical" evidence="6">
    <location>
        <begin position="125"/>
        <end position="149"/>
    </location>
</feature>
<keyword evidence="2" id="KW-1003">Cell membrane</keyword>
<evidence type="ECO:0000256" key="6">
    <source>
        <dbReference type="SAM" id="Phobius"/>
    </source>
</evidence>
<proteinExistence type="predicted"/>
<accession>A0A0H3D6D1</accession>
<evidence type="ECO:0000313" key="8">
    <source>
        <dbReference type="Proteomes" id="UP000000328"/>
    </source>
</evidence>
<dbReference type="PANTHER" id="PTHR30086:SF20">
    <property type="entry name" value="ARGININE EXPORTER PROTEIN ARGO-RELATED"/>
    <property type="match status" value="1"/>
</dbReference>
<feature type="transmembrane region" description="Helical" evidence="6">
    <location>
        <begin position="87"/>
        <end position="105"/>
    </location>
</feature>
<evidence type="ECO:0000256" key="3">
    <source>
        <dbReference type="ARBA" id="ARBA00022692"/>
    </source>
</evidence>
<feature type="transmembrane region" description="Helical" evidence="6">
    <location>
        <begin position="196"/>
        <end position="215"/>
    </location>
</feature>
<evidence type="ECO:0000313" key="7">
    <source>
        <dbReference type="EMBL" id="ADJ46161.1"/>
    </source>
</evidence>
<feature type="transmembrane region" description="Helical" evidence="6">
    <location>
        <begin position="12"/>
        <end position="38"/>
    </location>
</feature>
<keyword evidence="3 6" id="KW-0812">Transmembrane</keyword>
<evidence type="ECO:0000256" key="4">
    <source>
        <dbReference type="ARBA" id="ARBA00022989"/>
    </source>
</evidence>
<comment type="subcellular location">
    <subcellularLocation>
        <location evidence="1">Cell membrane</location>
        <topology evidence="1">Multi-pass membrane protein</topology>
    </subcellularLocation>
</comment>
<keyword evidence="4 6" id="KW-1133">Transmembrane helix</keyword>
<dbReference type="OrthoDB" id="5149571at2"/>
<feature type="transmembrane region" description="Helical" evidence="6">
    <location>
        <begin position="50"/>
        <end position="75"/>
    </location>
</feature>
<protein>
    <recommendedName>
        <fullName evidence="9">Arginine exporter protein ArgO</fullName>
    </recommendedName>
</protein>
<dbReference type="AlphaFoldDB" id="A0A0H3D6D1"/>
<dbReference type="Proteomes" id="UP000000328">
    <property type="component" value="Chromosome"/>
</dbReference>
<dbReference type="GO" id="GO:0015171">
    <property type="term" value="F:amino acid transmembrane transporter activity"/>
    <property type="evidence" value="ECO:0007669"/>
    <property type="project" value="TreeGrafter"/>
</dbReference>
<dbReference type="KEGG" id="amd:AMED_4390"/>
<dbReference type="HOGENOM" id="CLU_087840_2_0_11"/>
<organism evidence="7 8">
    <name type="scientific">Amycolatopsis mediterranei (strain U-32)</name>
    <dbReference type="NCBI Taxonomy" id="749927"/>
    <lineage>
        <taxon>Bacteria</taxon>
        <taxon>Bacillati</taxon>
        <taxon>Actinomycetota</taxon>
        <taxon>Actinomycetes</taxon>
        <taxon>Pseudonocardiales</taxon>
        <taxon>Pseudonocardiaceae</taxon>
        <taxon>Amycolatopsis</taxon>
    </lineage>
</organism>
<dbReference type="PATRIC" id="fig|749927.5.peg.4540"/>
<dbReference type="GO" id="GO:0005886">
    <property type="term" value="C:plasma membrane"/>
    <property type="evidence" value="ECO:0007669"/>
    <property type="project" value="UniProtKB-SubCell"/>
</dbReference>
<evidence type="ECO:0000256" key="1">
    <source>
        <dbReference type="ARBA" id="ARBA00004651"/>
    </source>
</evidence>
<sequence>MPSAEVDHPSVVSAALFAGLVAGYGIAIPVGAVGTYLVALTARTSLRTGLAAALGVATADGVYALVAVLGGAAIADVVAPFAGPLRLLSAAILLVLAAHGAVRAVRSHRAPTPRPVSPLAPGRAYLSLLGITLVNPATVVYFTALVVGGRAGTAVPLLDQAVFVLAAFAASASWQAALAGGGALLGRVLTGRRGRLVTALVSSAVITALAVRLVLT</sequence>
<feature type="transmembrane region" description="Helical" evidence="6">
    <location>
        <begin position="161"/>
        <end position="184"/>
    </location>
</feature>
<dbReference type="eggNOG" id="COG1280">
    <property type="taxonomic scope" value="Bacteria"/>
</dbReference>
<name>A0A0H3D6D1_AMYMU</name>
<evidence type="ECO:0008006" key="9">
    <source>
        <dbReference type="Google" id="ProtNLM"/>
    </source>
</evidence>
<dbReference type="Pfam" id="PF01810">
    <property type="entry name" value="LysE"/>
    <property type="match status" value="1"/>
</dbReference>
<dbReference type="PANTHER" id="PTHR30086">
    <property type="entry name" value="ARGININE EXPORTER PROTEIN ARGO"/>
    <property type="match status" value="1"/>
</dbReference>
<evidence type="ECO:0000256" key="2">
    <source>
        <dbReference type="ARBA" id="ARBA00022475"/>
    </source>
</evidence>
<evidence type="ECO:0000256" key="5">
    <source>
        <dbReference type="ARBA" id="ARBA00023136"/>
    </source>
</evidence>
<dbReference type="InterPro" id="IPR001123">
    <property type="entry name" value="LeuE-type"/>
</dbReference>
<dbReference type="EMBL" id="CP002000">
    <property type="protein sequence ID" value="ADJ46161.1"/>
    <property type="molecule type" value="Genomic_DNA"/>
</dbReference>
<keyword evidence="5 6" id="KW-0472">Membrane</keyword>
<gene>
    <name evidence="7" type="ordered locus">AMED_4390</name>
</gene>
<reference evidence="7 8" key="1">
    <citation type="journal article" date="2010" name="Cell Res.">
        <title>Complete genome sequence of the rifamycin SV-producing Amycolatopsis mediterranei U32 revealed its genetic characteristics in phylogeny and metabolism.</title>
        <authorList>
            <person name="Zhao W."/>
            <person name="Zhong Y."/>
            <person name="Yuan H."/>
            <person name="Wang J."/>
            <person name="Zheng H."/>
            <person name="Wang Y."/>
            <person name="Cen X."/>
            <person name="Xu F."/>
            <person name="Bai J."/>
            <person name="Han X."/>
            <person name="Lu G."/>
            <person name="Zhu Y."/>
            <person name="Shao Z."/>
            <person name="Yan H."/>
            <person name="Li C."/>
            <person name="Peng N."/>
            <person name="Zhang Z."/>
            <person name="Zhang Y."/>
            <person name="Lin W."/>
            <person name="Fan Y."/>
            <person name="Qin Z."/>
            <person name="Hu Y."/>
            <person name="Zhu B."/>
            <person name="Wang S."/>
            <person name="Ding X."/>
            <person name="Zhao G.P."/>
        </authorList>
    </citation>
    <scope>NUCLEOTIDE SEQUENCE [LARGE SCALE GENOMIC DNA]</scope>
    <source>
        <strain evidence="8">U-32</strain>
    </source>
</reference>